<evidence type="ECO:0000256" key="2">
    <source>
        <dbReference type="SAM" id="MobiDB-lite"/>
    </source>
</evidence>
<proteinExistence type="inferred from homology"/>
<dbReference type="Gene3D" id="2.60.60.30">
    <property type="entry name" value="sav2460 like domains"/>
    <property type="match status" value="1"/>
</dbReference>
<dbReference type="CDD" id="cd06974">
    <property type="entry name" value="TerD_like"/>
    <property type="match status" value="1"/>
</dbReference>
<feature type="region of interest" description="Disordered" evidence="2">
    <location>
        <begin position="173"/>
        <end position="209"/>
    </location>
</feature>
<gene>
    <name evidence="4" type="ORF">B4N89_05555</name>
</gene>
<dbReference type="PANTHER" id="PTHR32097">
    <property type="entry name" value="CAMP-BINDING PROTEIN 1-RELATED"/>
    <property type="match status" value="1"/>
</dbReference>
<comment type="caution">
    <text evidence="4">The sequence shown here is derived from an EMBL/GenBank/DDBJ whole genome shotgun (WGS) entry which is preliminary data.</text>
</comment>
<evidence type="ECO:0000259" key="3">
    <source>
        <dbReference type="PROSITE" id="PS50234"/>
    </source>
</evidence>
<dbReference type="Pfam" id="PF10138">
    <property type="entry name" value="vWA-TerF-like"/>
    <property type="match status" value="1"/>
</dbReference>
<dbReference type="STRING" id="159449.B4N89_05555"/>
<dbReference type="InterPro" id="IPR019303">
    <property type="entry name" value="vWA_TerF_C"/>
</dbReference>
<dbReference type="PROSITE" id="PS50234">
    <property type="entry name" value="VWFA"/>
    <property type="match status" value="1"/>
</dbReference>
<keyword evidence="5" id="KW-1185">Reference proteome</keyword>
<dbReference type="SUPFAM" id="SSF53300">
    <property type="entry name" value="vWA-like"/>
    <property type="match status" value="1"/>
</dbReference>
<dbReference type="CDD" id="cd00198">
    <property type="entry name" value="vWFA"/>
    <property type="match status" value="1"/>
</dbReference>
<evidence type="ECO:0000313" key="4">
    <source>
        <dbReference type="EMBL" id="OPC80487.1"/>
    </source>
</evidence>
<dbReference type="InterPro" id="IPR036465">
    <property type="entry name" value="vWFA_dom_sf"/>
</dbReference>
<sequence>MGGMAKISKGGNTPVPTAELRAVLTWRAAGAPDVDASALLLNAAGKVRSEADFVFYNQPSDATGAVRHEGKQPTAGGLVTDTIRVDLAAIPGDVERVVIGASADGGGFGRVPELALHVVTAQGGPIAEFDIDEASTETAFLFGEFYLRNGAWKFRAVGQGYASGLSGLATDFGIEVADDDPPGPQSAPPVPSAPVPPPPPTSPPPAAPAISLKKRTLIDMEKRLADEGHPQLLNLTKQAAVSLEKRGLGEHTARVALCLDISYSMQPLFKKGKVQALAERVLSLGLRFDDNAAVDVFLFGSRGHVAGQLGLGQYNGWAERIRRSPGLEGSTDYAGAMRLVREHYFGSSAPRHQPLANDLPVYVMFITDGQTTSREATREQITYSSFEPIFWQFMGLGRPGGFSFLEELDDLTGRYVDNADFFSVQDPANVPDGQLYELMTTEYPTWLGRARAQGLLI</sequence>
<protein>
    <recommendedName>
        <fullName evidence="3">VWFA domain-containing protein</fullName>
    </recommendedName>
</protein>
<name>A0A1T3NUC5_9ACTN</name>
<dbReference type="Gene3D" id="3.40.50.410">
    <property type="entry name" value="von Willebrand factor, type A domain"/>
    <property type="match status" value="1"/>
</dbReference>
<dbReference type="PANTHER" id="PTHR32097:SF4">
    <property type="entry name" value="GENERAL STRESS PROTEIN 16U"/>
    <property type="match status" value="1"/>
</dbReference>
<organism evidence="4 5">
    <name type="scientific">Embleya scabrispora</name>
    <dbReference type="NCBI Taxonomy" id="159449"/>
    <lineage>
        <taxon>Bacteria</taxon>
        <taxon>Bacillati</taxon>
        <taxon>Actinomycetota</taxon>
        <taxon>Actinomycetes</taxon>
        <taxon>Kitasatosporales</taxon>
        <taxon>Streptomycetaceae</taxon>
        <taxon>Embleya</taxon>
    </lineage>
</organism>
<dbReference type="AlphaFoldDB" id="A0A1T3NUC5"/>
<evidence type="ECO:0000313" key="5">
    <source>
        <dbReference type="Proteomes" id="UP000190037"/>
    </source>
</evidence>
<dbReference type="InterPro" id="IPR002035">
    <property type="entry name" value="VWF_A"/>
</dbReference>
<dbReference type="Pfam" id="PF02342">
    <property type="entry name" value="TerD"/>
    <property type="match status" value="1"/>
</dbReference>
<feature type="domain" description="VWFA" evidence="3">
    <location>
        <begin position="254"/>
        <end position="439"/>
    </location>
</feature>
<accession>A0A1T3NUC5</accession>
<reference evidence="4 5" key="1">
    <citation type="submission" date="2017-03" db="EMBL/GenBank/DDBJ databases">
        <title>Draft genome sequence of Streptomyces scabrisporus NF3, endophyte isolated from Amphipterygium adstringens.</title>
        <authorList>
            <person name="Vazquez M."/>
            <person name="Ceapa C.D."/>
            <person name="Rodriguez Luna D."/>
            <person name="Sanchez Esquivel S."/>
        </authorList>
    </citation>
    <scope>NUCLEOTIDE SEQUENCE [LARGE SCALE GENOMIC DNA]</scope>
    <source>
        <strain evidence="4 5">NF3</strain>
    </source>
</reference>
<dbReference type="InterPro" id="IPR051324">
    <property type="entry name" value="Stress/Tellurium_Resist"/>
</dbReference>
<dbReference type="EMBL" id="MWQN01000001">
    <property type="protein sequence ID" value="OPC80487.1"/>
    <property type="molecule type" value="Genomic_DNA"/>
</dbReference>
<dbReference type="InterPro" id="IPR003325">
    <property type="entry name" value="TerD"/>
</dbReference>
<dbReference type="Proteomes" id="UP000190037">
    <property type="component" value="Unassembled WGS sequence"/>
</dbReference>
<evidence type="ECO:0000256" key="1">
    <source>
        <dbReference type="ARBA" id="ARBA00008775"/>
    </source>
</evidence>
<comment type="similarity">
    <text evidence="1">Belongs to the CAPAB/TerDEXZ family.</text>
</comment>
<feature type="compositionally biased region" description="Pro residues" evidence="2">
    <location>
        <begin position="182"/>
        <end position="207"/>
    </location>
</feature>